<accession>A0A1S9PDS7</accession>
<gene>
    <name evidence="2" type="ORF">BC343_29300</name>
</gene>
<dbReference type="RefSeq" id="WP_078348916.1">
    <property type="nucleotide sequence ID" value="NZ_MBTF01000016.1"/>
</dbReference>
<dbReference type="Proteomes" id="UP000189739">
    <property type="component" value="Unassembled WGS sequence"/>
</dbReference>
<name>A0A1S9PDS7_9SPHI</name>
<evidence type="ECO:0000256" key="1">
    <source>
        <dbReference type="SAM" id="MobiDB-lite"/>
    </source>
</evidence>
<sequence>MASKNIFKHPEEETELSAPLEGDFANPHDDAGTIKPVSLGNTDAEDTPLVGSDGNVEDEEDSLQ</sequence>
<dbReference type="EMBL" id="MBTF01000016">
    <property type="protein sequence ID" value="OOQ59121.1"/>
    <property type="molecule type" value="Genomic_DNA"/>
</dbReference>
<feature type="region of interest" description="Disordered" evidence="1">
    <location>
        <begin position="1"/>
        <end position="64"/>
    </location>
</feature>
<keyword evidence="3" id="KW-1185">Reference proteome</keyword>
<proteinExistence type="predicted"/>
<dbReference type="AlphaFoldDB" id="A0A1S9PDS7"/>
<reference evidence="2 3" key="1">
    <citation type="submission" date="2016-07" db="EMBL/GenBank/DDBJ databases">
        <title>Genomic analysis of zinc-resistant bacterium Mucilaginibacter pedocola TBZ30.</title>
        <authorList>
            <person name="Huang J."/>
            <person name="Tang J."/>
        </authorList>
    </citation>
    <scope>NUCLEOTIDE SEQUENCE [LARGE SCALE GENOMIC DNA]</scope>
    <source>
        <strain evidence="2 3">TBZ30</strain>
    </source>
</reference>
<evidence type="ECO:0000313" key="3">
    <source>
        <dbReference type="Proteomes" id="UP000189739"/>
    </source>
</evidence>
<comment type="caution">
    <text evidence="2">The sequence shown here is derived from an EMBL/GenBank/DDBJ whole genome shotgun (WGS) entry which is preliminary data.</text>
</comment>
<organism evidence="2 3">
    <name type="scientific">Mucilaginibacter pedocola</name>
    <dbReference type="NCBI Taxonomy" id="1792845"/>
    <lineage>
        <taxon>Bacteria</taxon>
        <taxon>Pseudomonadati</taxon>
        <taxon>Bacteroidota</taxon>
        <taxon>Sphingobacteriia</taxon>
        <taxon>Sphingobacteriales</taxon>
        <taxon>Sphingobacteriaceae</taxon>
        <taxon>Mucilaginibacter</taxon>
    </lineage>
</organism>
<feature type="compositionally biased region" description="Acidic residues" evidence="1">
    <location>
        <begin position="55"/>
        <end position="64"/>
    </location>
</feature>
<evidence type="ECO:0000313" key="2">
    <source>
        <dbReference type="EMBL" id="OOQ59121.1"/>
    </source>
</evidence>
<protein>
    <submittedName>
        <fullName evidence="2">Uncharacterized protein</fullName>
    </submittedName>
</protein>